<dbReference type="PROSITE" id="PS50887">
    <property type="entry name" value="GGDEF"/>
    <property type="match status" value="1"/>
</dbReference>
<dbReference type="InterPro" id="IPR013655">
    <property type="entry name" value="PAS_fold_3"/>
</dbReference>
<accession>A0A9D2ELA2</accession>
<dbReference type="SMART" id="SM00052">
    <property type="entry name" value="EAL"/>
    <property type="match status" value="1"/>
</dbReference>
<evidence type="ECO:0000259" key="2">
    <source>
        <dbReference type="PROSITE" id="PS50887"/>
    </source>
</evidence>
<dbReference type="GO" id="GO:0071111">
    <property type="term" value="F:cyclic-guanylate-specific phosphodiesterase activity"/>
    <property type="evidence" value="ECO:0007669"/>
    <property type="project" value="InterPro"/>
</dbReference>
<dbReference type="Proteomes" id="UP000824049">
    <property type="component" value="Unassembled WGS sequence"/>
</dbReference>
<dbReference type="Pfam" id="PF00563">
    <property type="entry name" value="EAL"/>
    <property type="match status" value="1"/>
</dbReference>
<dbReference type="Pfam" id="PF08447">
    <property type="entry name" value="PAS_3"/>
    <property type="match status" value="1"/>
</dbReference>
<feature type="domain" description="EAL" evidence="1">
    <location>
        <begin position="301"/>
        <end position="556"/>
    </location>
</feature>
<dbReference type="PROSITE" id="PS50883">
    <property type="entry name" value="EAL"/>
    <property type="match status" value="1"/>
</dbReference>
<dbReference type="AlphaFoldDB" id="A0A9D2ELA2"/>
<evidence type="ECO:0000313" key="3">
    <source>
        <dbReference type="EMBL" id="HIZ39221.1"/>
    </source>
</evidence>
<dbReference type="PANTHER" id="PTHR33121">
    <property type="entry name" value="CYCLIC DI-GMP PHOSPHODIESTERASE PDEF"/>
    <property type="match status" value="1"/>
</dbReference>
<gene>
    <name evidence="3" type="ORF">H9968_04725</name>
</gene>
<protein>
    <submittedName>
        <fullName evidence="3">EAL domain-containing protein</fullName>
    </submittedName>
</protein>
<reference evidence="3" key="2">
    <citation type="submission" date="2021-04" db="EMBL/GenBank/DDBJ databases">
        <authorList>
            <person name="Gilroy R."/>
        </authorList>
    </citation>
    <scope>NUCLEOTIDE SEQUENCE</scope>
    <source>
        <strain evidence="3">CHK179-28034</strain>
    </source>
</reference>
<dbReference type="InterPro" id="IPR050706">
    <property type="entry name" value="Cyclic-di-GMP_PDE-like"/>
</dbReference>
<dbReference type="SMART" id="SM00267">
    <property type="entry name" value="GGDEF"/>
    <property type="match status" value="1"/>
</dbReference>
<proteinExistence type="predicted"/>
<dbReference type="InterPro" id="IPR035919">
    <property type="entry name" value="EAL_sf"/>
</dbReference>
<dbReference type="Gene3D" id="3.30.450.20">
    <property type="entry name" value="PAS domain"/>
    <property type="match status" value="1"/>
</dbReference>
<dbReference type="Pfam" id="PF00990">
    <property type="entry name" value="GGDEF"/>
    <property type="match status" value="1"/>
</dbReference>
<dbReference type="Gene3D" id="3.20.20.450">
    <property type="entry name" value="EAL domain"/>
    <property type="match status" value="1"/>
</dbReference>
<dbReference type="PANTHER" id="PTHR33121:SF70">
    <property type="entry name" value="SIGNALING PROTEIN YKOW"/>
    <property type="match status" value="1"/>
</dbReference>
<dbReference type="Gene3D" id="3.30.70.270">
    <property type="match status" value="1"/>
</dbReference>
<dbReference type="SUPFAM" id="SSF55073">
    <property type="entry name" value="Nucleotide cyclase"/>
    <property type="match status" value="1"/>
</dbReference>
<dbReference type="EMBL" id="DXBR01000046">
    <property type="protein sequence ID" value="HIZ39221.1"/>
    <property type="molecule type" value="Genomic_DNA"/>
</dbReference>
<dbReference type="InterPro" id="IPR035965">
    <property type="entry name" value="PAS-like_dom_sf"/>
</dbReference>
<name>A0A9D2ELA2_9FIRM</name>
<evidence type="ECO:0000259" key="1">
    <source>
        <dbReference type="PROSITE" id="PS50883"/>
    </source>
</evidence>
<dbReference type="SUPFAM" id="SSF55785">
    <property type="entry name" value="PYP-like sensor domain (PAS domain)"/>
    <property type="match status" value="1"/>
</dbReference>
<dbReference type="InterPro" id="IPR001633">
    <property type="entry name" value="EAL_dom"/>
</dbReference>
<reference evidence="3" key="1">
    <citation type="journal article" date="2021" name="PeerJ">
        <title>Extensive microbial diversity within the chicken gut microbiome revealed by metagenomics and culture.</title>
        <authorList>
            <person name="Gilroy R."/>
            <person name="Ravi A."/>
            <person name="Getino M."/>
            <person name="Pursley I."/>
            <person name="Horton D.L."/>
            <person name="Alikhan N.F."/>
            <person name="Baker D."/>
            <person name="Gharbi K."/>
            <person name="Hall N."/>
            <person name="Watson M."/>
            <person name="Adriaenssens E.M."/>
            <person name="Foster-Nyarko E."/>
            <person name="Jarju S."/>
            <person name="Secka A."/>
            <person name="Antonio M."/>
            <person name="Oren A."/>
            <person name="Chaudhuri R.R."/>
            <person name="La Ragione R."/>
            <person name="Hildebrand F."/>
            <person name="Pallen M.J."/>
        </authorList>
    </citation>
    <scope>NUCLEOTIDE SEQUENCE</scope>
    <source>
        <strain evidence="3">CHK179-28034</strain>
    </source>
</reference>
<evidence type="ECO:0000313" key="4">
    <source>
        <dbReference type="Proteomes" id="UP000824049"/>
    </source>
</evidence>
<feature type="domain" description="GGDEF" evidence="2">
    <location>
        <begin position="158"/>
        <end position="292"/>
    </location>
</feature>
<dbReference type="CDD" id="cd01948">
    <property type="entry name" value="EAL"/>
    <property type="match status" value="1"/>
</dbReference>
<organism evidence="3 4">
    <name type="scientific">Candidatus Anaerobutyricum stercoris</name>
    <dbReference type="NCBI Taxonomy" id="2838457"/>
    <lineage>
        <taxon>Bacteria</taxon>
        <taxon>Bacillati</taxon>
        <taxon>Bacillota</taxon>
        <taxon>Clostridia</taxon>
        <taxon>Lachnospirales</taxon>
        <taxon>Lachnospiraceae</taxon>
        <taxon>Anaerobutyricum</taxon>
    </lineage>
</organism>
<comment type="caution">
    <text evidence="3">The sequence shown here is derived from an EMBL/GenBank/DDBJ whole genome shotgun (WGS) entry which is preliminary data.</text>
</comment>
<dbReference type="InterPro" id="IPR029787">
    <property type="entry name" value="Nucleotide_cyclase"/>
</dbReference>
<dbReference type="InterPro" id="IPR000160">
    <property type="entry name" value="GGDEF_dom"/>
</dbReference>
<sequence length="561" mass="64753">MESNNITLQVQQLCEMIHLLSSSMDDYLYVYDFQNDFYYISPSAVSRFRLPNNSFYDVMHVHEQFVYPEDYSLLKREIHELRTGNRYTHNMMYRWLNRDRTPVWINCRSNIIRENGQAVYMTGCISEINSQRKTENSKIIPGTSGFHSYLRNITPFLSRGAFLRFGIDGLKSINAHHGIEYGNLILQKTTEYISANLLPGQQLYHILGDEYMVTDHQSESAQTSIQLYRQVSHNIEEFIIANNYEAMFTISCGIILCKDIDDFSYSDVMKLTEFSLNEAKRRGKNQYYLFEKEDYEKFLRKNALTQQLRQSISNHFEGFEAYFQPLVHSNTQKIYGAETLMRFYSDSFGTVSPTEFIPILEETGLIIPAGRWILNQAAAACKKFQQYIPDFKISVNLSHVQVLKSRIGNDVINAVKEYDITPESIIIELTESGLLETDSHLNQMWSQLKKEGISLALDDFGTGYSNFAYLASLHPDTIKIDRGFTFRALHNEYEYQLLSLFSSMAHELKLSVCIEGVETSEELLSVCELSPDYIQGYFFGQPCGFDTFMDTYIKNHSAGGA</sequence>
<dbReference type="InterPro" id="IPR043128">
    <property type="entry name" value="Rev_trsase/Diguanyl_cyclase"/>
</dbReference>
<dbReference type="SUPFAM" id="SSF141868">
    <property type="entry name" value="EAL domain-like"/>
    <property type="match status" value="1"/>
</dbReference>